<dbReference type="PANTHER" id="PTHR28152">
    <property type="entry name" value="HYDROXYACYL-THIOESTER DEHYDRATASE TYPE 2, MITOCHONDRIAL"/>
    <property type="match status" value="1"/>
</dbReference>
<dbReference type="AlphaFoldDB" id="A0A9N8ZI40"/>
<sequence length="288" mass="32868">MILAYSRNICRFQLSISIKHQLRCFSNTLIRSNIESSDSSLLISQWHSNISAYSETCYDTITPTPIQLLNLTLDRPSCEVLPSTSTPVHPNYHLAYFPTRVPERKLAFDGYSKTFAPPHPFSQRMWAGGELLFSKNPLRVGDNVKLIKKCSNVELKRSSRKQELVFVWEDRDFHNEKGWSLKDRRNLVYMKKEEGRANSTKIVKGCLVHGPLTCTLLLDLLRDNLPADNWINGFKYRAVNPLVVNEPFRVCGKKLERLDEKGDSIYEMWAETALGGVAMKGSATVNIN</sequence>
<evidence type="ECO:0000313" key="2">
    <source>
        <dbReference type="Proteomes" id="UP000789572"/>
    </source>
</evidence>
<dbReference type="InterPro" id="IPR052741">
    <property type="entry name" value="Mitochondrial_HTD2"/>
</dbReference>
<name>A0A9N8ZI40_9GLOM</name>
<gene>
    <name evidence="1" type="ORF">POCULU_LOCUS2354</name>
</gene>
<protein>
    <submittedName>
        <fullName evidence="1">9522_t:CDS:1</fullName>
    </submittedName>
</protein>
<dbReference type="Proteomes" id="UP000789572">
    <property type="component" value="Unassembled WGS sequence"/>
</dbReference>
<dbReference type="Gene3D" id="3.10.129.10">
    <property type="entry name" value="Hotdog Thioesterase"/>
    <property type="match status" value="1"/>
</dbReference>
<dbReference type="OrthoDB" id="3257538at2759"/>
<evidence type="ECO:0000313" key="1">
    <source>
        <dbReference type="EMBL" id="CAG8496614.1"/>
    </source>
</evidence>
<dbReference type="GO" id="GO:0019171">
    <property type="term" value="F:(3R)-hydroxyacyl-[acyl-carrier-protein] dehydratase activity"/>
    <property type="evidence" value="ECO:0007669"/>
    <property type="project" value="TreeGrafter"/>
</dbReference>
<dbReference type="EMBL" id="CAJVPJ010000215">
    <property type="protein sequence ID" value="CAG8496614.1"/>
    <property type="molecule type" value="Genomic_DNA"/>
</dbReference>
<proteinExistence type="predicted"/>
<dbReference type="SUPFAM" id="SSF54637">
    <property type="entry name" value="Thioesterase/thiol ester dehydrase-isomerase"/>
    <property type="match status" value="1"/>
</dbReference>
<dbReference type="PANTHER" id="PTHR28152:SF1">
    <property type="entry name" value="HYDROXYACYL-THIOESTER DEHYDRATASE TYPE 2, MITOCHONDRIAL"/>
    <property type="match status" value="1"/>
</dbReference>
<reference evidence="1" key="1">
    <citation type="submission" date="2021-06" db="EMBL/GenBank/DDBJ databases">
        <authorList>
            <person name="Kallberg Y."/>
            <person name="Tangrot J."/>
            <person name="Rosling A."/>
        </authorList>
    </citation>
    <scope>NUCLEOTIDE SEQUENCE</scope>
    <source>
        <strain evidence="1">IA702</strain>
    </source>
</reference>
<accession>A0A9N8ZI40</accession>
<keyword evidence="2" id="KW-1185">Reference proteome</keyword>
<comment type="caution">
    <text evidence="1">The sequence shown here is derived from an EMBL/GenBank/DDBJ whole genome shotgun (WGS) entry which is preliminary data.</text>
</comment>
<dbReference type="GO" id="GO:0005739">
    <property type="term" value="C:mitochondrion"/>
    <property type="evidence" value="ECO:0007669"/>
    <property type="project" value="TreeGrafter"/>
</dbReference>
<organism evidence="1 2">
    <name type="scientific">Paraglomus occultum</name>
    <dbReference type="NCBI Taxonomy" id="144539"/>
    <lineage>
        <taxon>Eukaryota</taxon>
        <taxon>Fungi</taxon>
        <taxon>Fungi incertae sedis</taxon>
        <taxon>Mucoromycota</taxon>
        <taxon>Glomeromycotina</taxon>
        <taxon>Glomeromycetes</taxon>
        <taxon>Paraglomerales</taxon>
        <taxon>Paraglomeraceae</taxon>
        <taxon>Paraglomus</taxon>
    </lineage>
</organism>
<dbReference type="InterPro" id="IPR029069">
    <property type="entry name" value="HotDog_dom_sf"/>
</dbReference>